<protein>
    <recommendedName>
        <fullName evidence="4">DUF5723 domain-containing protein</fullName>
    </recommendedName>
</protein>
<proteinExistence type="predicted"/>
<organism evidence="2 3">
    <name type="scientific">Niabella pedocola</name>
    <dbReference type="NCBI Taxonomy" id="1752077"/>
    <lineage>
        <taxon>Bacteria</taxon>
        <taxon>Pseudomonadati</taxon>
        <taxon>Bacteroidota</taxon>
        <taxon>Chitinophagia</taxon>
        <taxon>Chitinophagales</taxon>
        <taxon>Chitinophagaceae</taxon>
        <taxon>Niabella</taxon>
    </lineage>
</organism>
<dbReference type="EMBL" id="JAJNEC010000003">
    <property type="protein sequence ID" value="MCD2421482.1"/>
    <property type="molecule type" value="Genomic_DNA"/>
</dbReference>
<evidence type="ECO:0008006" key="4">
    <source>
        <dbReference type="Google" id="ProtNLM"/>
    </source>
</evidence>
<comment type="caution">
    <text evidence="2">The sequence shown here is derived from an EMBL/GenBank/DDBJ whole genome shotgun (WGS) entry which is preliminary data.</text>
</comment>
<feature type="signal peptide" evidence="1">
    <location>
        <begin position="1"/>
        <end position="19"/>
    </location>
</feature>
<keyword evidence="3" id="KW-1185">Reference proteome</keyword>
<dbReference type="Proteomes" id="UP001199816">
    <property type="component" value="Unassembled WGS sequence"/>
</dbReference>
<feature type="chain" id="PRO_5045955185" description="DUF5723 domain-containing protein" evidence="1">
    <location>
        <begin position="20"/>
        <end position="371"/>
    </location>
</feature>
<evidence type="ECO:0000313" key="2">
    <source>
        <dbReference type="EMBL" id="MCD2421482.1"/>
    </source>
</evidence>
<accession>A0ABS8PK53</accession>
<name>A0ABS8PK53_9BACT</name>
<reference evidence="2 3" key="1">
    <citation type="submission" date="2021-11" db="EMBL/GenBank/DDBJ databases">
        <title>Genomic of Niabella pedocola.</title>
        <authorList>
            <person name="Wu T."/>
        </authorList>
    </citation>
    <scope>NUCLEOTIDE SEQUENCE [LARGE SCALE GENOMIC DNA]</scope>
    <source>
        <strain evidence="2 3">JCM 31011</strain>
    </source>
</reference>
<keyword evidence="1" id="KW-0732">Signal</keyword>
<sequence length="371" mass="41812">MKRVMLLCAVFAVCLKDAAAQKTYWEVSSNMFNNAEQRKGINLELAGGNKLIVYTNNALTVGNGMDFRVILNAFFLNYDVIRDSVNESLSNKLHFFYNAGGKNGLTVIPGRAWQQQYVVVDGKPSIMKQGKDTVNIYPRNAGQQGVSVFSFIVNRIEDLRTYLTVNTINDFIEAVNKDIGAEGKSYKPVVRGRNFYTTDFQSRFTGTYAIKNGAVEGTLQPVVSRIKNISVSVAASLQNFKSYMTPSFNTSFDFYLKGIQKDEYVRFSAYWEPLFLFDKNAAGKLETFRSDFVGIAYEYRRGSSNNRLGFYAPISIAYLVRRRGDFFEKNTFNFGIGGIKYGAMTLRPSMYFDGLLKNVSPSVQVSVSWGR</sequence>
<gene>
    <name evidence="2" type="ORF">LQ567_01825</name>
</gene>
<evidence type="ECO:0000256" key="1">
    <source>
        <dbReference type="SAM" id="SignalP"/>
    </source>
</evidence>
<evidence type="ECO:0000313" key="3">
    <source>
        <dbReference type="Proteomes" id="UP001199816"/>
    </source>
</evidence>
<dbReference type="RefSeq" id="WP_231002388.1">
    <property type="nucleotide sequence ID" value="NZ_JAJNEC010000003.1"/>
</dbReference>